<keyword evidence="2" id="KW-0378">Hydrolase</keyword>
<dbReference type="AlphaFoldDB" id="A0A3N2C3P5"/>
<dbReference type="PANTHER" id="PTHR43046:SF2">
    <property type="entry name" value="8-OXO-DGTP DIPHOSPHATASE-RELATED"/>
    <property type="match status" value="1"/>
</dbReference>
<dbReference type="RefSeq" id="WP_085514415.1">
    <property type="nucleotide sequence ID" value="NZ_FXAP01000009.1"/>
</dbReference>
<dbReference type="InterPro" id="IPR015797">
    <property type="entry name" value="NUDIX_hydrolase-like_dom_sf"/>
</dbReference>
<organism evidence="4 5">
    <name type="scientific">Plantibacter flavus</name>
    <dbReference type="NCBI Taxonomy" id="150123"/>
    <lineage>
        <taxon>Bacteria</taxon>
        <taxon>Bacillati</taxon>
        <taxon>Actinomycetota</taxon>
        <taxon>Actinomycetes</taxon>
        <taxon>Micrococcales</taxon>
        <taxon>Microbacteriaceae</taxon>
        <taxon>Plantibacter</taxon>
    </lineage>
</organism>
<dbReference type="PROSITE" id="PS51462">
    <property type="entry name" value="NUDIX"/>
    <property type="match status" value="1"/>
</dbReference>
<evidence type="ECO:0000256" key="1">
    <source>
        <dbReference type="ARBA" id="ARBA00001946"/>
    </source>
</evidence>
<accession>A0A3N2C3P5</accession>
<dbReference type="Gene3D" id="3.90.79.10">
    <property type="entry name" value="Nucleoside Triphosphate Pyrophosphohydrolase"/>
    <property type="match status" value="1"/>
</dbReference>
<evidence type="ECO:0000313" key="5">
    <source>
        <dbReference type="Proteomes" id="UP000266915"/>
    </source>
</evidence>
<dbReference type="PROSITE" id="PS00893">
    <property type="entry name" value="NUDIX_BOX"/>
    <property type="match status" value="1"/>
</dbReference>
<dbReference type="InterPro" id="IPR020084">
    <property type="entry name" value="NUDIX_hydrolase_CS"/>
</dbReference>
<comment type="cofactor">
    <cofactor evidence="1">
        <name>Mg(2+)</name>
        <dbReference type="ChEBI" id="CHEBI:18420"/>
    </cofactor>
</comment>
<keyword evidence="5" id="KW-1185">Reference proteome</keyword>
<evidence type="ECO:0000256" key="2">
    <source>
        <dbReference type="ARBA" id="ARBA00022801"/>
    </source>
</evidence>
<gene>
    <name evidence="4" type="ORF">EDD42_2183</name>
</gene>
<name>A0A3N2C3P5_9MICO</name>
<dbReference type="PANTHER" id="PTHR43046">
    <property type="entry name" value="GDP-MANNOSE MANNOSYL HYDROLASE"/>
    <property type="match status" value="1"/>
</dbReference>
<dbReference type="EMBL" id="RKHL01000001">
    <property type="protein sequence ID" value="ROR82099.1"/>
    <property type="molecule type" value="Genomic_DNA"/>
</dbReference>
<reference evidence="4 5" key="1">
    <citation type="submission" date="2018-11" db="EMBL/GenBank/DDBJ databases">
        <title>Sequencing the genomes of 1000 actinobacteria strains.</title>
        <authorList>
            <person name="Klenk H.-P."/>
        </authorList>
    </citation>
    <scope>NUCLEOTIDE SEQUENCE [LARGE SCALE GENOMIC DNA]</scope>
    <source>
        <strain evidence="4 5">DSM 14012</strain>
    </source>
</reference>
<evidence type="ECO:0000259" key="3">
    <source>
        <dbReference type="PROSITE" id="PS51462"/>
    </source>
</evidence>
<proteinExistence type="predicted"/>
<dbReference type="Proteomes" id="UP000266915">
    <property type="component" value="Unassembled WGS sequence"/>
</dbReference>
<evidence type="ECO:0000313" key="4">
    <source>
        <dbReference type="EMBL" id="ROR82099.1"/>
    </source>
</evidence>
<protein>
    <submittedName>
        <fullName evidence="4">ADP-ribose pyrophosphatase YjhB (NUDIX family)</fullName>
    </submittedName>
</protein>
<comment type="caution">
    <text evidence="4">The sequence shown here is derived from an EMBL/GenBank/DDBJ whole genome shotgun (WGS) entry which is preliminary data.</text>
</comment>
<dbReference type="InterPro" id="IPR000086">
    <property type="entry name" value="NUDIX_hydrolase_dom"/>
</dbReference>
<dbReference type="Pfam" id="PF00293">
    <property type="entry name" value="NUDIX"/>
    <property type="match status" value="1"/>
</dbReference>
<sequence>MTDAHPPGGPVRDAGDAWVESGDGRKYWGRFGAAGLLVHDRARGVLLQHRAGWSHFGGTWGIPGGARHQFESAVDGAVRESHEEAGVPAESIELRFDSVLDLGFWSYTTVIVEAVEPFEPVVSDPESIALAWVPLAEVETLPLHPGFADSWPGLRSQLERRVTVVVDVANVVGSRPDGWWKDRAGAAQRFVARLGRLAHEGLDAQALDLDFNRWWPAYVAVVEGQARGVHTDDDAREPGHELRAGVSVVDAAGSGDDAIVDVVRELDGAVVVVTSDRELRERVERLGATTRGAGWLTDLLDATS</sequence>
<dbReference type="SUPFAM" id="SSF55811">
    <property type="entry name" value="Nudix"/>
    <property type="match status" value="1"/>
</dbReference>
<feature type="domain" description="Nudix hydrolase" evidence="3">
    <location>
        <begin position="29"/>
        <end position="155"/>
    </location>
</feature>
<dbReference type="GO" id="GO:0016787">
    <property type="term" value="F:hydrolase activity"/>
    <property type="evidence" value="ECO:0007669"/>
    <property type="project" value="UniProtKB-KW"/>
</dbReference>